<dbReference type="InterPro" id="IPR011853">
    <property type="entry name" value="TRAP_DctM-Dct_fused"/>
</dbReference>
<feature type="transmembrane region" description="Helical" evidence="2">
    <location>
        <begin position="439"/>
        <end position="464"/>
    </location>
</feature>
<accession>A0A1X6YLN5</accession>
<dbReference type="EMBL" id="FWFN01000002">
    <property type="protein sequence ID" value="SLN25014.1"/>
    <property type="molecule type" value="Genomic_DNA"/>
</dbReference>
<keyword evidence="5" id="KW-1185">Reference proteome</keyword>
<feature type="transmembrane region" description="Helical" evidence="2">
    <location>
        <begin position="412"/>
        <end position="432"/>
    </location>
</feature>
<evidence type="ECO:0000256" key="2">
    <source>
        <dbReference type="SAM" id="Phobius"/>
    </source>
</evidence>
<gene>
    <name evidence="4" type="primary">siaT_9</name>
    <name evidence="4" type="ORF">PSM7751_00880</name>
</gene>
<dbReference type="Pfam" id="PF06808">
    <property type="entry name" value="DctM"/>
    <property type="match status" value="1"/>
</dbReference>
<dbReference type="PANTHER" id="PTHR43849">
    <property type="entry name" value="BLL3936 PROTEIN"/>
    <property type="match status" value="1"/>
</dbReference>
<dbReference type="Proteomes" id="UP000193963">
    <property type="component" value="Unassembled WGS sequence"/>
</dbReference>
<feature type="domain" description="TRAP C4-dicarboxylate transport system permease DctM subunit" evidence="3">
    <location>
        <begin position="103"/>
        <end position="535"/>
    </location>
</feature>
<protein>
    <submittedName>
        <fullName evidence="4">Sialic acid TRAP transporter permease protein SiaT</fullName>
    </submittedName>
</protein>
<dbReference type="NCBIfam" id="TIGR02123">
    <property type="entry name" value="TRAP_fused"/>
    <property type="match status" value="1"/>
</dbReference>
<dbReference type="RefSeq" id="WP_085886795.1">
    <property type="nucleotide sequence ID" value="NZ_FWFN01000002.1"/>
</dbReference>
<feature type="transmembrane region" description="Helical" evidence="2">
    <location>
        <begin position="594"/>
        <end position="613"/>
    </location>
</feature>
<dbReference type="InterPro" id="IPR010656">
    <property type="entry name" value="DctM"/>
</dbReference>
<keyword evidence="1" id="KW-1003">Cell membrane</keyword>
<keyword evidence="1" id="KW-0997">Cell inner membrane</keyword>
<dbReference type="AlphaFoldDB" id="A0A1X6YLN5"/>
<feature type="transmembrane region" description="Helical" evidence="2">
    <location>
        <begin position="277"/>
        <end position="296"/>
    </location>
</feature>
<keyword evidence="2" id="KW-0472">Membrane</keyword>
<keyword evidence="1" id="KW-0813">Transport</keyword>
<evidence type="ECO:0000256" key="1">
    <source>
        <dbReference type="RuleBase" id="RU369079"/>
    </source>
</evidence>
<dbReference type="GO" id="GO:0022857">
    <property type="term" value="F:transmembrane transporter activity"/>
    <property type="evidence" value="ECO:0007669"/>
    <property type="project" value="UniProtKB-UniRule"/>
</dbReference>
<feature type="transmembrane region" description="Helical" evidence="2">
    <location>
        <begin position="114"/>
        <end position="136"/>
    </location>
</feature>
<sequence length="635" mass="66209">MSRRIATALLPVLGIAWILDLPGRLGAVVITEQYLAVVLGLAVLAGLVAKPLAGGWRWPDLAFALAAMGGWLWLAWNYEDWLLTAHLRGPEKWVPAVFAIAGMLEATRRHCGMVLAVLGVVFMAYGFWGWLAPGLFEGAYLKPARYLLYVYNDSNGVPGLVLNVAANQIMGFILFGVVLTAVGGSDAMTRLALSLMGHRRGGPAKVAILASSLFGTLSGSTVANVMSTGVVTIPMMKKAGFPSRYAAAIEAVASNGGQIAPPVMGATAFVIAEFLQVGYGDVVIAAFLPAFFYYYLLYRQVDRFAVAHGIEGEARDSLPKPGAALLGAWPLLAPLGVLIWFLFVLGYGPGKAALYSALAALALNLVRAPRETLSPRFLGRILAISGQTLVPVILVSAVAGIVIGTINVTGLGFALTLALGKIAAAGGLLSLLAATAALAVILGVGMPTTGVYVVISVLLAPALVKAGVEQMSAHLFIFYFGLLSMLTPPVAIASYSAASIAGADMWQTGVTGVKLAVTAYLLPFVFALNPALVWHGTWEEIAVSVITIAVAGFLLAEVLANRRAYGGGPWRLAVGILALGIGALTAVLPPASLLALIGALASLPIAWLLTRFAGGGRGDFPRKTDPKTLEEGRTT</sequence>
<organism evidence="4 5">
    <name type="scientific">Pseudooceanicola marinus</name>
    <dbReference type="NCBI Taxonomy" id="396013"/>
    <lineage>
        <taxon>Bacteria</taxon>
        <taxon>Pseudomonadati</taxon>
        <taxon>Pseudomonadota</taxon>
        <taxon>Alphaproteobacteria</taxon>
        <taxon>Rhodobacterales</taxon>
        <taxon>Paracoccaceae</taxon>
        <taxon>Pseudooceanicola</taxon>
    </lineage>
</organism>
<feature type="transmembrane region" description="Helical" evidence="2">
    <location>
        <begin position="476"/>
        <end position="503"/>
    </location>
</feature>
<comment type="function">
    <text evidence="1">Part of the tripartite ATP-independent periplasmic (TRAP) transport system.</text>
</comment>
<reference evidence="4 5" key="1">
    <citation type="submission" date="2017-03" db="EMBL/GenBank/DDBJ databases">
        <authorList>
            <person name="Afonso C.L."/>
            <person name="Miller P.J."/>
            <person name="Scott M.A."/>
            <person name="Spackman E."/>
            <person name="Goraichik I."/>
            <person name="Dimitrov K.M."/>
            <person name="Suarez D.L."/>
            <person name="Swayne D.E."/>
        </authorList>
    </citation>
    <scope>NUCLEOTIDE SEQUENCE [LARGE SCALE GENOMIC DNA]</scope>
    <source>
        <strain evidence="4 5">CECT 7751</strain>
    </source>
</reference>
<evidence type="ECO:0000313" key="5">
    <source>
        <dbReference type="Proteomes" id="UP000193963"/>
    </source>
</evidence>
<feature type="transmembrane region" description="Helical" evidence="2">
    <location>
        <begin position="61"/>
        <end position="78"/>
    </location>
</feature>
<comment type="subcellular location">
    <subcellularLocation>
        <location evidence="1">Cell inner membrane</location>
        <topology evidence="1">Multi-pass membrane protein</topology>
    </subcellularLocation>
</comment>
<dbReference type="GO" id="GO:0005886">
    <property type="term" value="C:plasma membrane"/>
    <property type="evidence" value="ECO:0007669"/>
    <property type="project" value="UniProtKB-SubCell"/>
</dbReference>
<dbReference type="OrthoDB" id="9759894at2"/>
<feature type="transmembrane region" description="Helical" evidence="2">
    <location>
        <begin position="572"/>
        <end position="588"/>
    </location>
</feature>
<feature type="transmembrane region" description="Helical" evidence="2">
    <location>
        <begin position="515"/>
        <end position="535"/>
    </location>
</feature>
<feature type="transmembrane region" description="Helical" evidence="2">
    <location>
        <begin position="323"/>
        <end position="346"/>
    </location>
</feature>
<keyword evidence="2" id="KW-1133">Transmembrane helix</keyword>
<feature type="transmembrane region" description="Helical" evidence="2">
    <location>
        <begin position="352"/>
        <end position="369"/>
    </location>
</feature>
<dbReference type="PANTHER" id="PTHR43849:SF2">
    <property type="entry name" value="BLL3936 PROTEIN"/>
    <property type="match status" value="1"/>
</dbReference>
<proteinExistence type="predicted"/>
<evidence type="ECO:0000313" key="4">
    <source>
        <dbReference type="EMBL" id="SLN25014.1"/>
    </source>
</evidence>
<feature type="transmembrane region" description="Helical" evidence="2">
    <location>
        <begin position="381"/>
        <end position="406"/>
    </location>
</feature>
<evidence type="ECO:0000259" key="3">
    <source>
        <dbReference type="Pfam" id="PF06808"/>
    </source>
</evidence>
<feature type="transmembrane region" description="Helical" evidence="2">
    <location>
        <begin position="541"/>
        <end position="560"/>
    </location>
</feature>
<keyword evidence="2" id="KW-0812">Transmembrane</keyword>
<name>A0A1X6YLN5_9RHOB</name>
<feature type="transmembrane region" description="Helical" evidence="2">
    <location>
        <begin position="206"/>
        <end position="226"/>
    </location>
</feature>
<feature type="transmembrane region" description="Helical" evidence="2">
    <location>
        <begin position="156"/>
        <end position="185"/>
    </location>
</feature>
<feature type="transmembrane region" description="Helical" evidence="2">
    <location>
        <begin position="28"/>
        <end position="49"/>
    </location>
</feature>